<evidence type="ECO:0000256" key="1">
    <source>
        <dbReference type="SAM" id="Phobius"/>
    </source>
</evidence>
<protein>
    <submittedName>
        <fullName evidence="2">Uncharacterized protein</fullName>
    </submittedName>
</protein>
<keyword evidence="1" id="KW-0472">Membrane</keyword>
<dbReference type="OrthoDB" id="7880388at2759"/>
<evidence type="ECO:0000313" key="2">
    <source>
        <dbReference type="EMBL" id="JAB88017.1"/>
    </source>
</evidence>
<dbReference type="AlphaFoldDB" id="W8APS5"/>
<proteinExistence type="evidence at transcript level"/>
<dbReference type="Pfam" id="PF15883">
    <property type="entry name" value="DUF4736"/>
    <property type="match status" value="1"/>
</dbReference>
<reference evidence="2" key="2">
    <citation type="journal article" date="2014" name="BMC Genomics">
        <title>A genomic perspective to assessing quality of mass-reared SIT flies used in Mediterranean fruit fly (Ceratitis capitata) eradication in California.</title>
        <authorList>
            <person name="Calla B."/>
            <person name="Hall B."/>
            <person name="Hou S."/>
            <person name="Geib S.M."/>
        </authorList>
    </citation>
    <scope>NUCLEOTIDE SEQUENCE</scope>
</reference>
<feature type="non-terminal residue" evidence="2">
    <location>
        <position position="1"/>
    </location>
</feature>
<keyword evidence="1" id="KW-1133">Transmembrane helix</keyword>
<dbReference type="InterPro" id="IPR031754">
    <property type="entry name" value="DUF4736"/>
</dbReference>
<feature type="transmembrane region" description="Helical" evidence="1">
    <location>
        <begin position="129"/>
        <end position="150"/>
    </location>
</feature>
<name>W8APS5_CERCA</name>
<reference evidence="2" key="1">
    <citation type="submission" date="2013-07" db="EMBL/GenBank/DDBJ databases">
        <authorList>
            <person name="Geib S."/>
        </authorList>
    </citation>
    <scope>NUCLEOTIDE SEQUENCE</scope>
</reference>
<accession>W8APS5</accession>
<keyword evidence="1" id="KW-0812">Transmembrane</keyword>
<feature type="transmembrane region" description="Helical" evidence="1">
    <location>
        <begin position="84"/>
        <end position="103"/>
    </location>
</feature>
<sequence length="275" mass="32967">GNTILPVFYIKTFKAKKNFWNFKRNPEKSIKNINVLCQNSAQNFKKKFFLQGKNSINFVIKKQQNMLSVRKFCLKLHQFFQVNYPYIWFMSVFTIVFIGFLHYELKHNSRDLIYWKDLLDFCYNELEHFALILIMVVVLIKVIFLAFIIVMNSRSFTWFDELSQLEVKKRYADFLFIRLIADIDKIESKYLRSAKENEIASLKSFILAHEDMRKTIDNFRKDARKLLTPNEIEVSLPIDEVYGLMDDEEKLMRRSRFYHMDISADDELIKSLVNP</sequence>
<dbReference type="EMBL" id="GAMC01018538">
    <property type="protein sequence ID" value="JAB88017.1"/>
    <property type="molecule type" value="mRNA"/>
</dbReference>
<organism evidence="2">
    <name type="scientific">Ceratitis capitata</name>
    <name type="common">Mediterranean fruit fly</name>
    <name type="synonym">Tephritis capitata</name>
    <dbReference type="NCBI Taxonomy" id="7213"/>
    <lineage>
        <taxon>Eukaryota</taxon>
        <taxon>Metazoa</taxon>
        <taxon>Ecdysozoa</taxon>
        <taxon>Arthropoda</taxon>
        <taxon>Hexapoda</taxon>
        <taxon>Insecta</taxon>
        <taxon>Pterygota</taxon>
        <taxon>Neoptera</taxon>
        <taxon>Endopterygota</taxon>
        <taxon>Diptera</taxon>
        <taxon>Brachycera</taxon>
        <taxon>Muscomorpha</taxon>
        <taxon>Tephritoidea</taxon>
        <taxon>Tephritidae</taxon>
        <taxon>Ceratitis</taxon>
        <taxon>Ceratitis</taxon>
    </lineage>
</organism>